<dbReference type="InterPro" id="IPR009091">
    <property type="entry name" value="RCC1/BLIP-II"/>
</dbReference>
<evidence type="ECO:0000313" key="4">
    <source>
        <dbReference type="Proteomes" id="UP001150062"/>
    </source>
</evidence>
<dbReference type="InterPro" id="IPR051553">
    <property type="entry name" value="Ran_GTPase-activating"/>
</dbReference>
<dbReference type="CDD" id="cd18186">
    <property type="entry name" value="BTB_POZ_ZBTB_KLHL-like"/>
    <property type="match status" value="1"/>
</dbReference>
<name>A0ABQ8YYT7_9EUKA</name>
<dbReference type="InterPro" id="IPR000210">
    <property type="entry name" value="BTB/POZ_dom"/>
</dbReference>
<dbReference type="Proteomes" id="UP001150062">
    <property type="component" value="Unassembled WGS sequence"/>
</dbReference>
<evidence type="ECO:0000256" key="1">
    <source>
        <dbReference type="PROSITE-ProRule" id="PRU00235"/>
    </source>
</evidence>
<organism evidence="3 4">
    <name type="scientific">Anaeramoeba flamelloides</name>
    <dbReference type="NCBI Taxonomy" id="1746091"/>
    <lineage>
        <taxon>Eukaryota</taxon>
        <taxon>Metamonada</taxon>
        <taxon>Anaeramoebidae</taxon>
        <taxon>Anaeramoeba</taxon>
    </lineage>
</organism>
<feature type="repeat" description="RCC1" evidence="1">
    <location>
        <begin position="82"/>
        <end position="139"/>
    </location>
</feature>
<dbReference type="EMBL" id="JAOAOG010000090">
    <property type="protein sequence ID" value="KAJ6249798.1"/>
    <property type="molecule type" value="Genomic_DNA"/>
</dbReference>
<dbReference type="InterPro" id="IPR000408">
    <property type="entry name" value="Reg_chr_condens"/>
</dbReference>
<dbReference type="PANTHER" id="PTHR45982">
    <property type="entry name" value="REGULATOR OF CHROMOSOME CONDENSATION"/>
    <property type="match status" value="1"/>
</dbReference>
<dbReference type="Gene3D" id="2.130.10.30">
    <property type="entry name" value="Regulator of chromosome condensation 1/beta-lactamase-inhibitor protein II"/>
    <property type="match status" value="1"/>
</dbReference>
<sequence>MTEQRIYSTTPNNLNPSPINKFEQPVVQVSAGFNWTVFVLEDGSAYETKRIDRNSNRQKLNVKPILMARCGYTHYALLSREGDVYGRGAISENYGQIGMGASKNCRVPEIIPFFKEKKGELDVVSIKCSCYCTFYLCENQQLWASGYNQSGQVGIKEIGKNQYYPVKIGDKVTDVYTDNYSYYVFWKTEDGKVMGSGKFGNVYKLELTNCQELKQHEFIDMSVGYTQSLVLTQKKSDGLQELFQLSGANLRKINVNFNSPIVEMSSGNNHHFIRLEDNTVYSITNGGVLNTSKYNLPTCKSGMKWTVVCSSSDTIFLEDLPSNGRNTIQKDLLFSYENSLGTDLEIVKGYRIHKDFVKARIGKPIDKIKEVISGWKKEDLDLLFLWMYTGRYSGKKQADLLGSLLGINDLFKTKIMDTMKQLWIDEDGKNFTILVKEEDMGEEEEEQEQEEEEQEEEFVEIPVHKFILYARSGLYRDMFQTIESEQDSVTDQSGKIPEAIELFVKYLYLDKIELTADDDPALVVEELINAAEFFQLSDEKKFNREITKIQKQFKL</sequence>
<dbReference type="PROSITE" id="PS50097">
    <property type="entry name" value="BTB"/>
    <property type="match status" value="1"/>
</dbReference>
<dbReference type="Pfam" id="PF00415">
    <property type="entry name" value="RCC1"/>
    <property type="match status" value="1"/>
</dbReference>
<dbReference type="PROSITE" id="PS50012">
    <property type="entry name" value="RCC1_3"/>
    <property type="match status" value="1"/>
</dbReference>
<evidence type="ECO:0000313" key="3">
    <source>
        <dbReference type="EMBL" id="KAJ6249798.1"/>
    </source>
</evidence>
<feature type="domain" description="BTB" evidence="2">
    <location>
        <begin position="460"/>
        <end position="516"/>
    </location>
</feature>
<dbReference type="PANTHER" id="PTHR45982:SF1">
    <property type="entry name" value="REGULATOR OF CHROMOSOME CONDENSATION"/>
    <property type="match status" value="1"/>
</dbReference>
<accession>A0ABQ8YYT7</accession>
<proteinExistence type="predicted"/>
<evidence type="ECO:0000259" key="2">
    <source>
        <dbReference type="PROSITE" id="PS50097"/>
    </source>
</evidence>
<dbReference type="Gene3D" id="3.30.710.10">
    <property type="entry name" value="Potassium Channel Kv1.1, Chain A"/>
    <property type="match status" value="1"/>
</dbReference>
<dbReference type="SUPFAM" id="SSF54695">
    <property type="entry name" value="POZ domain"/>
    <property type="match status" value="1"/>
</dbReference>
<comment type="caution">
    <text evidence="3">The sequence shown here is derived from an EMBL/GenBank/DDBJ whole genome shotgun (WGS) entry which is preliminary data.</text>
</comment>
<gene>
    <name evidence="3" type="ORF">M0813_16477</name>
</gene>
<dbReference type="SUPFAM" id="SSF50985">
    <property type="entry name" value="RCC1/BLIP-II"/>
    <property type="match status" value="1"/>
</dbReference>
<keyword evidence="4" id="KW-1185">Reference proteome</keyword>
<dbReference type="Pfam" id="PF00651">
    <property type="entry name" value="BTB"/>
    <property type="match status" value="1"/>
</dbReference>
<dbReference type="InterPro" id="IPR011333">
    <property type="entry name" value="SKP1/BTB/POZ_sf"/>
</dbReference>
<protein>
    <recommendedName>
        <fullName evidence="2">BTB domain-containing protein</fullName>
    </recommendedName>
</protein>
<reference evidence="3" key="1">
    <citation type="submission" date="2022-08" db="EMBL/GenBank/DDBJ databases">
        <title>Novel sulfate-reducing endosymbionts in the free-living metamonad Anaeramoeba.</title>
        <authorList>
            <person name="Jerlstrom-Hultqvist J."/>
            <person name="Cepicka I."/>
            <person name="Gallot-Lavallee L."/>
            <person name="Salas-Leiva D."/>
            <person name="Curtis B.A."/>
            <person name="Zahonova K."/>
            <person name="Pipaliya S."/>
            <person name="Dacks J."/>
            <person name="Roger A.J."/>
        </authorList>
    </citation>
    <scope>NUCLEOTIDE SEQUENCE</scope>
    <source>
        <strain evidence="3">Schooner1</strain>
    </source>
</reference>